<keyword evidence="3" id="KW-1185">Reference proteome</keyword>
<keyword evidence="1" id="KW-0812">Transmembrane</keyword>
<accession>A0ABQ7M6W4</accession>
<feature type="non-terminal residue" evidence="2">
    <location>
        <position position="1"/>
    </location>
</feature>
<evidence type="ECO:0000256" key="1">
    <source>
        <dbReference type="SAM" id="Phobius"/>
    </source>
</evidence>
<gene>
    <name evidence="2" type="primary">A06g508660.1_BraROA</name>
    <name evidence="2" type="ORF">IGI04_024508</name>
</gene>
<sequence>YIFSQTYRRDPPSPLRSAVSVEIRRLRRDPPSPSRSAISLSHNRRRKWITENRDSKPSNVDSCSRFTTQRLIVIVYSLLHLVVNTLFGFSEEYKHLVTQHILILDDMDFYSVVQLVQQGYKMKKS</sequence>
<comment type="caution">
    <text evidence="2">The sequence shown here is derived from an EMBL/GenBank/DDBJ whole genome shotgun (WGS) entry which is preliminary data.</text>
</comment>
<dbReference type="EMBL" id="JADBGQ010000006">
    <property type="protein sequence ID" value="KAG5394545.1"/>
    <property type="molecule type" value="Genomic_DNA"/>
</dbReference>
<organism evidence="2 3">
    <name type="scientific">Brassica rapa subsp. trilocularis</name>
    <dbReference type="NCBI Taxonomy" id="1813537"/>
    <lineage>
        <taxon>Eukaryota</taxon>
        <taxon>Viridiplantae</taxon>
        <taxon>Streptophyta</taxon>
        <taxon>Embryophyta</taxon>
        <taxon>Tracheophyta</taxon>
        <taxon>Spermatophyta</taxon>
        <taxon>Magnoliopsida</taxon>
        <taxon>eudicotyledons</taxon>
        <taxon>Gunneridae</taxon>
        <taxon>Pentapetalae</taxon>
        <taxon>rosids</taxon>
        <taxon>malvids</taxon>
        <taxon>Brassicales</taxon>
        <taxon>Brassicaceae</taxon>
        <taxon>Brassiceae</taxon>
        <taxon>Brassica</taxon>
    </lineage>
</organism>
<name>A0ABQ7M6W4_BRACM</name>
<evidence type="ECO:0000313" key="2">
    <source>
        <dbReference type="EMBL" id="KAG5394545.1"/>
    </source>
</evidence>
<protein>
    <submittedName>
        <fullName evidence="2">Uncharacterized protein</fullName>
    </submittedName>
</protein>
<keyword evidence="1" id="KW-0472">Membrane</keyword>
<feature type="transmembrane region" description="Helical" evidence="1">
    <location>
        <begin position="71"/>
        <end position="89"/>
    </location>
</feature>
<proteinExistence type="predicted"/>
<keyword evidence="1" id="KW-1133">Transmembrane helix</keyword>
<reference evidence="2 3" key="1">
    <citation type="submission" date="2021-03" db="EMBL/GenBank/DDBJ databases">
        <authorList>
            <person name="King G.J."/>
            <person name="Bancroft I."/>
            <person name="Baten A."/>
            <person name="Bloomfield J."/>
            <person name="Borpatragohain P."/>
            <person name="He Z."/>
            <person name="Irish N."/>
            <person name="Irwin J."/>
            <person name="Liu K."/>
            <person name="Mauleon R.P."/>
            <person name="Moore J."/>
            <person name="Morris R."/>
            <person name="Ostergaard L."/>
            <person name="Wang B."/>
            <person name="Wells R."/>
        </authorList>
    </citation>
    <scope>NUCLEOTIDE SEQUENCE [LARGE SCALE GENOMIC DNA]</scope>
    <source>
        <strain evidence="2">R-o-18</strain>
        <tissue evidence="2">Leaf</tissue>
    </source>
</reference>
<evidence type="ECO:0000313" key="3">
    <source>
        <dbReference type="Proteomes" id="UP000823674"/>
    </source>
</evidence>
<dbReference type="Proteomes" id="UP000823674">
    <property type="component" value="Chromosome A06"/>
</dbReference>